<comment type="caution">
    <text evidence="1">The sequence shown here is derived from an EMBL/GenBank/DDBJ whole genome shotgun (WGS) entry which is preliminary data.</text>
</comment>
<dbReference type="Proteomes" id="UP001187192">
    <property type="component" value="Unassembled WGS sequence"/>
</dbReference>
<evidence type="ECO:0000313" key="2">
    <source>
        <dbReference type="Proteomes" id="UP001187192"/>
    </source>
</evidence>
<dbReference type="AlphaFoldDB" id="A0AA88CXD4"/>
<sequence>MKTSKLSCVVPNCHEGGFGPWFELDWTGHSNHSMAVRHGKKPAA</sequence>
<protein>
    <submittedName>
        <fullName evidence="1">Uncharacterized protein</fullName>
    </submittedName>
</protein>
<dbReference type="EMBL" id="BTGU01004895">
    <property type="protein sequence ID" value="GMN33522.1"/>
    <property type="molecule type" value="Genomic_DNA"/>
</dbReference>
<name>A0AA88CXD4_FICCA</name>
<keyword evidence="2" id="KW-1185">Reference proteome</keyword>
<evidence type="ECO:0000313" key="1">
    <source>
        <dbReference type="EMBL" id="GMN33522.1"/>
    </source>
</evidence>
<gene>
    <name evidence="1" type="ORF">TIFTF001_046708</name>
</gene>
<organism evidence="1 2">
    <name type="scientific">Ficus carica</name>
    <name type="common">Common fig</name>
    <dbReference type="NCBI Taxonomy" id="3494"/>
    <lineage>
        <taxon>Eukaryota</taxon>
        <taxon>Viridiplantae</taxon>
        <taxon>Streptophyta</taxon>
        <taxon>Embryophyta</taxon>
        <taxon>Tracheophyta</taxon>
        <taxon>Spermatophyta</taxon>
        <taxon>Magnoliopsida</taxon>
        <taxon>eudicotyledons</taxon>
        <taxon>Gunneridae</taxon>
        <taxon>Pentapetalae</taxon>
        <taxon>rosids</taxon>
        <taxon>fabids</taxon>
        <taxon>Rosales</taxon>
        <taxon>Moraceae</taxon>
        <taxon>Ficeae</taxon>
        <taxon>Ficus</taxon>
    </lineage>
</organism>
<reference evidence="1" key="1">
    <citation type="submission" date="2023-07" db="EMBL/GenBank/DDBJ databases">
        <title>draft genome sequence of fig (Ficus carica).</title>
        <authorList>
            <person name="Takahashi T."/>
            <person name="Nishimura K."/>
        </authorList>
    </citation>
    <scope>NUCLEOTIDE SEQUENCE</scope>
</reference>
<accession>A0AA88CXD4</accession>
<proteinExistence type="predicted"/>